<evidence type="ECO:0008006" key="4">
    <source>
        <dbReference type="Google" id="ProtNLM"/>
    </source>
</evidence>
<comment type="caution">
    <text evidence="2">The sequence shown here is derived from an EMBL/GenBank/DDBJ whole genome shotgun (WGS) entry which is preliminary data.</text>
</comment>
<dbReference type="AlphaFoldDB" id="A0A916XJD4"/>
<proteinExistence type="predicted"/>
<sequence>MNADADEQDRMEQIERDLLVDLRRARRSLRLREMDEAPEIPRVTWGQRIADAVASVMGSWSFIIIQSAILFLWITANLIGAIKGWDPYPFILLNLALSFQAAYAAPVIMMSQNRQQDIDRKAAENDYRINVKAELEIELLHEKIDQLREREVLELTEAVKMLTELLVRSSSPTPKAESEAGRAS</sequence>
<keyword evidence="1" id="KW-0812">Transmembrane</keyword>
<feature type="transmembrane region" description="Helical" evidence="1">
    <location>
        <begin position="88"/>
        <end position="111"/>
    </location>
</feature>
<feature type="transmembrane region" description="Helical" evidence="1">
    <location>
        <begin position="52"/>
        <end position="76"/>
    </location>
</feature>
<dbReference type="EMBL" id="BMGG01000007">
    <property type="protein sequence ID" value="GGC76405.1"/>
    <property type="molecule type" value="Genomic_DNA"/>
</dbReference>
<dbReference type="Proteomes" id="UP000637002">
    <property type="component" value="Unassembled WGS sequence"/>
</dbReference>
<accession>A0A916XJD4</accession>
<name>A0A916XJD4_9HYPH</name>
<evidence type="ECO:0000256" key="1">
    <source>
        <dbReference type="SAM" id="Phobius"/>
    </source>
</evidence>
<evidence type="ECO:0000313" key="2">
    <source>
        <dbReference type="EMBL" id="GGC76405.1"/>
    </source>
</evidence>
<keyword evidence="1" id="KW-1133">Transmembrane helix</keyword>
<keyword evidence="1" id="KW-0472">Membrane</keyword>
<dbReference type="RefSeq" id="WP_244642090.1">
    <property type="nucleotide sequence ID" value="NZ_BMGG01000007.1"/>
</dbReference>
<protein>
    <recommendedName>
        <fullName evidence="4">DUF1003 domain-containing protein</fullName>
    </recommendedName>
</protein>
<organism evidence="2 3">
    <name type="scientific">Chelatococcus reniformis</name>
    <dbReference type="NCBI Taxonomy" id="1494448"/>
    <lineage>
        <taxon>Bacteria</taxon>
        <taxon>Pseudomonadati</taxon>
        <taxon>Pseudomonadota</taxon>
        <taxon>Alphaproteobacteria</taxon>
        <taxon>Hyphomicrobiales</taxon>
        <taxon>Chelatococcaceae</taxon>
        <taxon>Chelatococcus</taxon>
    </lineage>
</organism>
<reference evidence="2" key="1">
    <citation type="journal article" date="2014" name="Int. J. Syst. Evol. Microbiol.">
        <title>Complete genome sequence of Corynebacterium casei LMG S-19264T (=DSM 44701T), isolated from a smear-ripened cheese.</title>
        <authorList>
            <consortium name="US DOE Joint Genome Institute (JGI-PGF)"/>
            <person name="Walter F."/>
            <person name="Albersmeier A."/>
            <person name="Kalinowski J."/>
            <person name="Ruckert C."/>
        </authorList>
    </citation>
    <scope>NUCLEOTIDE SEQUENCE</scope>
    <source>
        <strain evidence="2">CGMCC 1.12919</strain>
    </source>
</reference>
<dbReference type="Pfam" id="PF06210">
    <property type="entry name" value="DUF1003"/>
    <property type="match status" value="1"/>
</dbReference>
<gene>
    <name evidence="2" type="ORF">GCM10010994_38420</name>
</gene>
<dbReference type="PANTHER" id="PTHR41386">
    <property type="entry name" value="INTEGRAL MEMBRANE PROTEIN-RELATED"/>
    <property type="match status" value="1"/>
</dbReference>
<evidence type="ECO:0000313" key="3">
    <source>
        <dbReference type="Proteomes" id="UP000637002"/>
    </source>
</evidence>
<dbReference type="PANTHER" id="PTHR41386:SF1">
    <property type="entry name" value="MEMBRANE PROTEIN"/>
    <property type="match status" value="1"/>
</dbReference>
<keyword evidence="3" id="KW-1185">Reference proteome</keyword>
<dbReference type="InterPro" id="IPR010406">
    <property type="entry name" value="DUF1003"/>
</dbReference>
<reference evidence="2" key="2">
    <citation type="submission" date="2020-09" db="EMBL/GenBank/DDBJ databases">
        <authorList>
            <person name="Sun Q."/>
            <person name="Zhou Y."/>
        </authorList>
    </citation>
    <scope>NUCLEOTIDE SEQUENCE</scope>
    <source>
        <strain evidence="2">CGMCC 1.12919</strain>
    </source>
</reference>